<dbReference type="EMBL" id="JABWDY010012452">
    <property type="protein sequence ID" value="KAF5199094.1"/>
    <property type="molecule type" value="Genomic_DNA"/>
</dbReference>
<evidence type="ECO:0000313" key="2">
    <source>
        <dbReference type="Proteomes" id="UP000554482"/>
    </source>
</evidence>
<evidence type="ECO:0000313" key="1">
    <source>
        <dbReference type="EMBL" id="KAF5199094.1"/>
    </source>
</evidence>
<accession>A0A7J6WNY0</accession>
<sequence length="86" mass="10088">MVELVPCVLEDASNVLSKVNYPPKVEDKKASPLCNPGGFPYRVTEGIHQRRVLHHYYNNHEHPLLRKTVERYAESFKSFWGWLHLN</sequence>
<keyword evidence="2" id="KW-1185">Reference proteome</keyword>
<organism evidence="1 2">
    <name type="scientific">Thalictrum thalictroides</name>
    <name type="common">Rue-anemone</name>
    <name type="synonym">Anemone thalictroides</name>
    <dbReference type="NCBI Taxonomy" id="46969"/>
    <lineage>
        <taxon>Eukaryota</taxon>
        <taxon>Viridiplantae</taxon>
        <taxon>Streptophyta</taxon>
        <taxon>Embryophyta</taxon>
        <taxon>Tracheophyta</taxon>
        <taxon>Spermatophyta</taxon>
        <taxon>Magnoliopsida</taxon>
        <taxon>Ranunculales</taxon>
        <taxon>Ranunculaceae</taxon>
        <taxon>Thalictroideae</taxon>
        <taxon>Thalictrum</taxon>
    </lineage>
</organism>
<name>A0A7J6WNY0_THATH</name>
<dbReference type="AlphaFoldDB" id="A0A7J6WNY0"/>
<comment type="caution">
    <text evidence="1">The sequence shown here is derived from an EMBL/GenBank/DDBJ whole genome shotgun (WGS) entry which is preliminary data.</text>
</comment>
<proteinExistence type="predicted"/>
<gene>
    <name evidence="1" type="ORF">FRX31_011321</name>
</gene>
<protein>
    <submittedName>
        <fullName evidence="1">Uncharacterized protein</fullName>
    </submittedName>
</protein>
<reference evidence="1 2" key="1">
    <citation type="submission" date="2020-06" db="EMBL/GenBank/DDBJ databases">
        <title>Transcriptomic and genomic resources for Thalictrum thalictroides and T. hernandezii: Facilitating candidate gene discovery in an emerging model plant lineage.</title>
        <authorList>
            <person name="Arias T."/>
            <person name="Riano-Pachon D.M."/>
            <person name="Di Stilio V.S."/>
        </authorList>
    </citation>
    <scope>NUCLEOTIDE SEQUENCE [LARGE SCALE GENOMIC DNA]</scope>
    <source>
        <strain evidence="2">cv. WT478/WT964</strain>
        <tissue evidence="1">Leaves</tissue>
    </source>
</reference>
<dbReference type="Proteomes" id="UP000554482">
    <property type="component" value="Unassembled WGS sequence"/>
</dbReference>